<proteinExistence type="predicted"/>
<evidence type="ECO:0000313" key="1">
    <source>
        <dbReference type="EMBL" id="KAI3359937.1"/>
    </source>
</evidence>
<sequence>DKDRDLQVVKDYEPHNDELQHLRILLYGPSGAGKSSFINSVDSVLQGRITGRALADAISQESFTGKYRTYKIQKGRPGTFYPFVFNDSMGLERDDGRGVDVEDIKLAMKGHIKDGYKMRDVRLAASDMGIPQLAILTKIDEACPEVKKDVRNVYKSKKLKKKYRTYKIQKGGPGTFYPFVFNDIMGLERDDVKGVHVEDIKLAMKGHIKDGYKFNPASKLSEDDQGYNKTPTLNDQVHVLVCVIDANTSNILSDEHVKKMRDVRLAARDMGIPQLAILTKIDEACPEVKKDVRNVYKSKYLKEKMEELSVSLGIPLNCIFPVKNYHSEIDTDDDTDTLILSALRQTILFGEDFVNDLQR</sequence>
<protein>
    <submittedName>
        <fullName evidence="1">Uncharacterized protein</fullName>
    </submittedName>
</protein>
<gene>
    <name evidence="1" type="ORF">L3Q82_014291</name>
</gene>
<comment type="caution">
    <text evidence="1">The sequence shown here is derived from an EMBL/GenBank/DDBJ whole genome shotgun (WGS) entry which is preliminary data.</text>
</comment>
<organism evidence="1 2">
    <name type="scientific">Scortum barcoo</name>
    <name type="common">barcoo grunter</name>
    <dbReference type="NCBI Taxonomy" id="214431"/>
    <lineage>
        <taxon>Eukaryota</taxon>
        <taxon>Metazoa</taxon>
        <taxon>Chordata</taxon>
        <taxon>Craniata</taxon>
        <taxon>Vertebrata</taxon>
        <taxon>Euteleostomi</taxon>
        <taxon>Actinopterygii</taxon>
        <taxon>Neopterygii</taxon>
        <taxon>Teleostei</taxon>
        <taxon>Neoteleostei</taxon>
        <taxon>Acanthomorphata</taxon>
        <taxon>Eupercaria</taxon>
        <taxon>Centrarchiformes</taxon>
        <taxon>Terapontoidei</taxon>
        <taxon>Terapontidae</taxon>
        <taxon>Scortum</taxon>
    </lineage>
</organism>
<name>A0ACB8VW52_9TELE</name>
<accession>A0ACB8VW52</accession>
<dbReference type="Proteomes" id="UP000831701">
    <property type="component" value="Chromosome 17"/>
</dbReference>
<evidence type="ECO:0000313" key="2">
    <source>
        <dbReference type="Proteomes" id="UP000831701"/>
    </source>
</evidence>
<keyword evidence="2" id="KW-1185">Reference proteome</keyword>
<reference evidence="1" key="1">
    <citation type="submission" date="2022-04" db="EMBL/GenBank/DDBJ databases">
        <title>Jade perch genome.</title>
        <authorList>
            <person name="Chao B."/>
        </authorList>
    </citation>
    <scope>NUCLEOTIDE SEQUENCE</scope>
    <source>
        <strain evidence="1">CB-2022</strain>
    </source>
</reference>
<feature type="non-terminal residue" evidence="1">
    <location>
        <position position="1"/>
    </location>
</feature>
<dbReference type="EMBL" id="CM041547">
    <property type="protein sequence ID" value="KAI3359937.1"/>
    <property type="molecule type" value="Genomic_DNA"/>
</dbReference>